<dbReference type="PANTHER" id="PTHR22763">
    <property type="entry name" value="RING ZINC FINGER PROTEIN"/>
    <property type="match status" value="1"/>
</dbReference>
<evidence type="ECO:0000256" key="8">
    <source>
        <dbReference type="SAM" id="MobiDB-lite"/>
    </source>
</evidence>
<name>A0A8C3GHD4_CAIMO</name>
<evidence type="ECO:0000256" key="6">
    <source>
        <dbReference type="ARBA" id="ARBA00022989"/>
    </source>
</evidence>
<evidence type="ECO:0000256" key="5">
    <source>
        <dbReference type="ARBA" id="ARBA00022833"/>
    </source>
</evidence>
<feature type="compositionally biased region" description="Low complexity" evidence="8">
    <location>
        <begin position="103"/>
        <end position="112"/>
    </location>
</feature>
<comment type="subcellular location">
    <subcellularLocation>
        <location evidence="1">Membrane</location>
        <topology evidence="1">Multi-pass membrane protein</topology>
    </subcellularLocation>
</comment>
<dbReference type="GO" id="GO:0012505">
    <property type="term" value="C:endomembrane system"/>
    <property type="evidence" value="ECO:0007669"/>
    <property type="project" value="TreeGrafter"/>
</dbReference>
<feature type="domain" description="TRC8-like N-terminal" evidence="10">
    <location>
        <begin position="568"/>
        <end position="651"/>
    </location>
</feature>
<feature type="compositionally biased region" description="Low complexity" evidence="8">
    <location>
        <begin position="520"/>
        <end position="533"/>
    </location>
</feature>
<dbReference type="AlphaFoldDB" id="A0A8C3GHD4"/>
<dbReference type="PANTHER" id="PTHR22763:SF164">
    <property type="entry name" value="RING FINGER PROTEIN 145-LIKE"/>
    <property type="match status" value="1"/>
</dbReference>
<evidence type="ECO:0000256" key="9">
    <source>
        <dbReference type="SAM" id="Phobius"/>
    </source>
</evidence>
<evidence type="ECO:0000313" key="12">
    <source>
        <dbReference type="Proteomes" id="UP000694556"/>
    </source>
</evidence>
<feature type="transmembrane region" description="Helical" evidence="9">
    <location>
        <begin position="261"/>
        <end position="284"/>
    </location>
</feature>
<feature type="transmembrane region" description="Helical" evidence="9">
    <location>
        <begin position="358"/>
        <end position="380"/>
    </location>
</feature>
<evidence type="ECO:0000256" key="1">
    <source>
        <dbReference type="ARBA" id="ARBA00004141"/>
    </source>
</evidence>
<keyword evidence="2 9" id="KW-0812">Transmembrane</keyword>
<proteinExistence type="predicted"/>
<evidence type="ECO:0000256" key="4">
    <source>
        <dbReference type="ARBA" id="ARBA00022771"/>
    </source>
</evidence>
<dbReference type="GO" id="GO:0008270">
    <property type="term" value="F:zinc ion binding"/>
    <property type="evidence" value="ECO:0007669"/>
    <property type="project" value="UniProtKB-KW"/>
</dbReference>
<feature type="compositionally biased region" description="Gly residues" evidence="8">
    <location>
        <begin position="508"/>
        <end position="519"/>
    </location>
</feature>
<dbReference type="Proteomes" id="UP000694556">
    <property type="component" value="Unassembled WGS sequence"/>
</dbReference>
<feature type="region of interest" description="Disordered" evidence="8">
    <location>
        <begin position="506"/>
        <end position="535"/>
    </location>
</feature>
<evidence type="ECO:0000256" key="7">
    <source>
        <dbReference type="ARBA" id="ARBA00023136"/>
    </source>
</evidence>
<keyword evidence="5" id="KW-0862">Zinc</keyword>
<dbReference type="GO" id="GO:0016020">
    <property type="term" value="C:membrane"/>
    <property type="evidence" value="ECO:0007669"/>
    <property type="project" value="UniProtKB-SubCell"/>
</dbReference>
<dbReference type="InterPro" id="IPR025754">
    <property type="entry name" value="TRC8_N_dom"/>
</dbReference>
<evidence type="ECO:0000313" key="11">
    <source>
        <dbReference type="Ensembl" id="ENSCMMP00000009804.1"/>
    </source>
</evidence>
<dbReference type="GO" id="GO:0061630">
    <property type="term" value="F:ubiquitin protein ligase activity"/>
    <property type="evidence" value="ECO:0007669"/>
    <property type="project" value="TreeGrafter"/>
</dbReference>
<keyword evidence="6 9" id="KW-1133">Transmembrane helix</keyword>
<feature type="compositionally biased region" description="Basic residues" evidence="8">
    <location>
        <begin position="72"/>
        <end position="95"/>
    </location>
</feature>
<keyword evidence="12" id="KW-1185">Reference proteome</keyword>
<feature type="region of interest" description="Disordered" evidence="8">
    <location>
        <begin position="1"/>
        <end position="131"/>
    </location>
</feature>
<feature type="transmembrane region" description="Helical" evidence="9">
    <location>
        <begin position="290"/>
        <end position="312"/>
    </location>
</feature>
<dbReference type="GO" id="GO:0036503">
    <property type="term" value="P:ERAD pathway"/>
    <property type="evidence" value="ECO:0007669"/>
    <property type="project" value="TreeGrafter"/>
</dbReference>
<keyword evidence="7 9" id="KW-0472">Membrane</keyword>
<dbReference type="InterPro" id="IPR050731">
    <property type="entry name" value="HRD1_E3_ubiq-ligases"/>
</dbReference>
<reference evidence="11" key="2">
    <citation type="submission" date="2025-09" db="UniProtKB">
        <authorList>
            <consortium name="Ensembl"/>
        </authorList>
    </citation>
    <scope>IDENTIFICATION</scope>
</reference>
<feature type="compositionally biased region" description="Low complexity" evidence="8">
    <location>
        <begin position="41"/>
        <end position="71"/>
    </location>
</feature>
<keyword evidence="4" id="KW-0863">Zinc-finger</keyword>
<dbReference type="GO" id="GO:0043161">
    <property type="term" value="P:proteasome-mediated ubiquitin-dependent protein catabolic process"/>
    <property type="evidence" value="ECO:0007669"/>
    <property type="project" value="TreeGrafter"/>
</dbReference>
<feature type="transmembrane region" description="Helical" evidence="9">
    <location>
        <begin position="194"/>
        <end position="218"/>
    </location>
</feature>
<sequence length="850" mass="89854">MAATRPGGRHRAEPRPSPKWPPPGASPSLKMAEPRGPKAPVPASKMAAAASAAGGPSLRASPPRTGSAARGRSGRKRKWRRALGRRRVREGRRGRGPGPPGAPAQGQARPGRAGPGRGSSPGAPPGSPVPAMSRLEAAANVALRVPALALLDVLYRWDAAGPGPLPVLPGAASCLAQLCVCTLCALLMRTRQAWLFAAPLLPVLARLCGVPLQALPLANTFAAVCSSAEVLYVLSSHLLVPFQLAAAACREVMQAMEVYRLLALGVSLWSQLAVPLLFLVFWLVLFSLRLSSFLASSGSAVAQQGLLFVLLSSVAECCSTPYSLVGLTFTVSYLALGVLNLCKFYLLGFGAFHNGNVMHRGVTEGVMLLLLALQTGLLDLQVLQRTFLLSIILFIVVTSTLQSMIEIADPIVLALGASRNRCRAPGGGQQEAARRQRVLLGGARGGGGPPWLSCAPPQEPLEAFPWCQHVPLPADLPLLHGLQDRPLLPPGLLAAHPGLQLHAHLPAGTGGPPAPGGGLHIPSHSPGSSPAPGRLSRASLGRWSTAVGWCRGVLCPASSTQRVPLPPQVLGTLFIYGLFVVELLQDTPLERMDEIIYGVTAVSRVLEFLVALCVVAYGSWESLVGEWSWMGASVIIVHSYFNVWLRAQSGWRSLLLRRQAAQKISSLPRATRGQLRDHDDVCAICFQVSPRSPPAPQGGLRSSPQGPCRRVTPPPCARRTCRWPSSPPAATSSTAPASASGSTCRTRAPCATSGSPRRPPRTMPAAGRGRRRGRPRRTRGWRTREPQRGPRRTSPPVGTACRQAQGTAGLVPAALSWVKKRRGPPHSPPGCPPARTRSSCCPPLPAPTPL</sequence>
<feature type="transmembrane region" description="Helical" evidence="9">
    <location>
        <begin position="230"/>
        <end position="249"/>
    </location>
</feature>
<feature type="domain" description="TRC8-like N-terminal" evidence="10">
    <location>
        <begin position="173"/>
        <end position="421"/>
    </location>
</feature>
<evidence type="ECO:0000256" key="2">
    <source>
        <dbReference type="ARBA" id="ARBA00022692"/>
    </source>
</evidence>
<keyword evidence="3" id="KW-0479">Metal-binding</keyword>
<protein>
    <recommendedName>
        <fullName evidence="10">TRC8-like N-terminal domain-containing protein</fullName>
    </recommendedName>
</protein>
<feature type="region of interest" description="Disordered" evidence="8">
    <location>
        <begin position="692"/>
        <end position="850"/>
    </location>
</feature>
<evidence type="ECO:0000256" key="3">
    <source>
        <dbReference type="ARBA" id="ARBA00022723"/>
    </source>
</evidence>
<feature type="compositionally biased region" description="Basic residues" evidence="8">
    <location>
        <begin position="768"/>
        <end position="781"/>
    </location>
</feature>
<feature type="compositionally biased region" description="Low complexity" evidence="8">
    <location>
        <begin position="728"/>
        <end position="743"/>
    </location>
</feature>
<reference evidence="11" key="1">
    <citation type="submission" date="2025-08" db="UniProtKB">
        <authorList>
            <consortium name="Ensembl"/>
        </authorList>
    </citation>
    <scope>IDENTIFICATION</scope>
</reference>
<accession>A0A8C3GHD4</accession>
<evidence type="ECO:0000259" key="10">
    <source>
        <dbReference type="Pfam" id="PF13705"/>
    </source>
</evidence>
<dbReference type="Ensembl" id="ENSCMMT00000010807.1">
    <property type="protein sequence ID" value="ENSCMMP00000009804.1"/>
    <property type="gene ID" value="ENSCMMG00000006205.1"/>
</dbReference>
<feature type="transmembrane region" description="Helical" evidence="9">
    <location>
        <begin position="387"/>
        <end position="405"/>
    </location>
</feature>
<feature type="transmembrane region" description="Helical" evidence="9">
    <location>
        <begin position="324"/>
        <end position="346"/>
    </location>
</feature>
<organism evidence="11 12">
    <name type="scientific">Cairina moschata</name>
    <name type="common">Muscovy duck</name>
    <dbReference type="NCBI Taxonomy" id="8855"/>
    <lineage>
        <taxon>Eukaryota</taxon>
        <taxon>Metazoa</taxon>
        <taxon>Chordata</taxon>
        <taxon>Craniata</taxon>
        <taxon>Vertebrata</taxon>
        <taxon>Euteleostomi</taxon>
        <taxon>Archelosauria</taxon>
        <taxon>Archosauria</taxon>
        <taxon>Dinosauria</taxon>
        <taxon>Saurischia</taxon>
        <taxon>Theropoda</taxon>
        <taxon>Coelurosauria</taxon>
        <taxon>Aves</taxon>
        <taxon>Neognathae</taxon>
        <taxon>Galloanserae</taxon>
        <taxon>Anseriformes</taxon>
        <taxon>Anatidae</taxon>
        <taxon>Anatinae</taxon>
        <taxon>Cairina</taxon>
    </lineage>
</organism>
<dbReference type="Pfam" id="PF13705">
    <property type="entry name" value="TRC8_N"/>
    <property type="match status" value="2"/>
</dbReference>